<keyword evidence="3" id="KW-1185">Reference proteome</keyword>
<gene>
    <name evidence="2" type="ORF">A4U43_C04F35110</name>
</gene>
<dbReference type="AlphaFoldDB" id="A0A5P1F6G1"/>
<keyword evidence="1" id="KW-0812">Transmembrane</keyword>
<dbReference type="InterPro" id="IPR032238">
    <property type="entry name" value="ATP-synth_Z"/>
</dbReference>
<reference evidence="3" key="1">
    <citation type="journal article" date="2017" name="Nat. Commun.">
        <title>The asparagus genome sheds light on the origin and evolution of a young Y chromosome.</title>
        <authorList>
            <person name="Harkess A."/>
            <person name="Zhou J."/>
            <person name="Xu C."/>
            <person name="Bowers J.E."/>
            <person name="Van der Hulst R."/>
            <person name="Ayyampalayam S."/>
            <person name="Mercati F."/>
            <person name="Riccardi P."/>
            <person name="McKain M.R."/>
            <person name="Kakrana A."/>
            <person name="Tang H."/>
            <person name="Ray J."/>
            <person name="Groenendijk J."/>
            <person name="Arikit S."/>
            <person name="Mathioni S.M."/>
            <person name="Nakano M."/>
            <person name="Shan H."/>
            <person name="Telgmann-Rauber A."/>
            <person name="Kanno A."/>
            <person name="Yue Z."/>
            <person name="Chen H."/>
            <person name="Li W."/>
            <person name="Chen Y."/>
            <person name="Xu X."/>
            <person name="Zhang Y."/>
            <person name="Luo S."/>
            <person name="Chen H."/>
            <person name="Gao J."/>
            <person name="Mao Z."/>
            <person name="Pires J.C."/>
            <person name="Luo M."/>
            <person name="Kudrna D."/>
            <person name="Wing R.A."/>
            <person name="Meyers B.C."/>
            <person name="Yi K."/>
            <person name="Kong H."/>
            <person name="Lavrijsen P."/>
            <person name="Sunseri F."/>
            <person name="Falavigna A."/>
            <person name="Ye Y."/>
            <person name="Leebens-Mack J.H."/>
            <person name="Chen G."/>
        </authorList>
    </citation>
    <scope>NUCLEOTIDE SEQUENCE [LARGE SCALE GENOMIC DNA]</scope>
    <source>
        <strain evidence="3">cv. DH0086</strain>
    </source>
</reference>
<evidence type="ECO:0000313" key="2">
    <source>
        <dbReference type="EMBL" id="ONK73762.1"/>
    </source>
</evidence>
<dbReference type="PANTHER" id="PTHR35165:SF1">
    <property type="entry name" value="OS04G0577375 PROTEIN"/>
    <property type="match status" value="1"/>
</dbReference>
<proteinExistence type="predicted"/>
<keyword evidence="1" id="KW-1133">Transmembrane helix</keyword>
<organism evidence="2 3">
    <name type="scientific">Asparagus officinalis</name>
    <name type="common">Garden asparagus</name>
    <dbReference type="NCBI Taxonomy" id="4686"/>
    <lineage>
        <taxon>Eukaryota</taxon>
        <taxon>Viridiplantae</taxon>
        <taxon>Streptophyta</taxon>
        <taxon>Embryophyta</taxon>
        <taxon>Tracheophyta</taxon>
        <taxon>Spermatophyta</taxon>
        <taxon>Magnoliopsida</taxon>
        <taxon>Liliopsida</taxon>
        <taxon>Asparagales</taxon>
        <taxon>Asparagaceae</taxon>
        <taxon>Asparagoideae</taxon>
        <taxon>Asparagus</taxon>
    </lineage>
</organism>
<feature type="transmembrane region" description="Helical" evidence="1">
    <location>
        <begin position="66"/>
        <end position="85"/>
    </location>
</feature>
<evidence type="ECO:0000313" key="3">
    <source>
        <dbReference type="Proteomes" id="UP000243459"/>
    </source>
</evidence>
<sequence length="125" mass="14108">MPPREATMHDLTHPLASGLCMREETSKSPCINQRKELPSKKYRSLQLMEFEQERKERDPDKDLSKLDMVSLTAICFTGGGLLVRWAMVFHPTNEQLWMVPVGLVMLGTPIMVLFAVRGGGCRCVS</sequence>
<protein>
    <submittedName>
        <fullName evidence="2">Uncharacterized protein</fullName>
    </submittedName>
</protein>
<dbReference type="Gramene" id="ONK73762">
    <property type="protein sequence ID" value="ONK73762"/>
    <property type="gene ID" value="A4U43_C04F35110"/>
</dbReference>
<accession>A0A5P1F6G1</accession>
<keyword evidence="1" id="KW-0472">Membrane</keyword>
<feature type="transmembrane region" description="Helical" evidence="1">
    <location>
        <begin position="97"/>
        <end position="116"/>
    </location>
</feature>
<dbReference type="Pfam" id="PF16594">
    <property type="entry name" value="ATP-synt_Z"/>
    <property type="match status" value="1"/>
</dbReference>
<dbReference type="EMBL" id="CM007384">
    <property type="protein sequence ID" value="ONK73762.1"/>
    <property type="molecule type" value="Genomic_DNA"/>
</dbReference>
<evidence type="ECO:0000256" key="1">
    <source>
        <dbReference type="SAM" id="Phobius"/>
    </source>
</evidence>
<dbReference type="Proteomes" id="UP000243459">
    <property type="component" value="Chromosome 4"/>
</dbReference>
<name>A0A5P1F6G1_ASPOF</name>
<dbReference type="PANTHER" id="PTHR35165">
    <property type="entry name" value="OS08G0113900 PROTEIN"/>
    <property type="match status" value="1"/>
</dbReference>